<dbReference type="Gene3D" id="3.40.50.1820">
    <property type="entry name" value="alpha/beta hydrolase"/>
    <property type="match status" value="1"/>
</dbReference>
<dbReference type="InterPro" id="IPR050266">
    <property type="entry name" value="AB_hydrolase_sf"/>
</dbReference>
<dbReference type="PRINTS" id="PR00793">
    <property type="entry name" value="PROAMNOPTASE"/>
</dbReference>
<evidence type="ECO:0000256" key="1">
    <source>
        <dbReference type="ARBA" id="ARBA00010088"/>
    </source>
</evidence>
<keyword evidence="6" id="KW-1185">Reference proteome</keyword>
<dbReference type="InterPro" id="IPR002410">
    <property type="entry name" value="Peptidase_S33"/>
</dbReference>
<evidence type="ECO:0000313" key="5">
    <source>
        <dbReference type="EMBL" id="PZG29080.1"/>
    </source>
</evidence>
<dbReference type="PANTHER" id="PTHR43798:SF33">
    <property type="entry name" value="HYDROLASE, PUTATIVE (AFU_ORTHOLOGUE AFUA_2G14860)-RELATED"/>
    <property type="match status" value="1"/>
</dbReference>
<reference evidence="5 6" key="1">
    <citation type="submission" date="2018-01" db="EMBL/GenBank/DDBJ databases">
        <title>Draft genome sequence of Sphaerisporangium sp. 7K107.</title>
        <authorList>
            <person name="Sahin N."/>
            <person name="Saygin H."/>
            <person name="Ay H."/>
        </authorList>
    </citation>
    <scope>NUCLEOTIDE SEQUENCE [LARGE SCALE GENOMIC DNA]</scope>
    <source>
        <strain evidence="5 6">7K107</strain>
    </source>
</reference>
<proteinExistence type="inferred from homology"/>
<dbReference type="GO" id="GO:0004177">
    <property type="term" value="F:aminopeptidase activity"/>
    <property type="evidence" value="ECO:0007669"/>
    <property type="project" value="UniProtKB-EC"/>
</dbReference>
<dbReference type="Pfam" id="PF00561">
    <property type="entry name" value="Abhydrolase_1"/>
    <property type="match status" value="1"/>
</dbReference>
<dbReference type="InterPro" id="IPR029058">
    <property type="entry name" value="AB_hydrolase_fold"/>
</dbReference>
<dbReference type="GO" id="GO:0016020">
    <property type="term" value="C:membrane"/>
    <property type="evidence" value="ECO:0007669"/>
    <property type="project" value="TreeGrafter"/>
</dbReference>
<accession>A0A2W2FVB0</accession>
<name>A0A2W2FVB0_9ACTN</name>
<dbReference type="EMBL" id="POUA01000388">
    <property type="protein sequence ID" value="PZG29080.1"/>
    <property type="molecule type" value="Genomic_DNA"/>
</dbReference>
<keyword evidence="2" id="KW-0378">Hydrolase</keyword>
<dbReference type="InterPro" id="IPR000073">
    <property type="entry name" value="AB_hydrolase_1"/>
</dbReference>
<feature type="domain" description="AB hydrolase-1" evidence="4">
    <location>
        <begin position="9"/>
        <end position="151"/>
    </location>
</feature>
<feature type="compositionally biased region" description="Polar residues" evidence="3">
    <location>
        <begin position="166"/>
        <end position="179"/>
    </location>
</feature>
<feature type="region of interest" description="Disordered" evidence="3">
    <location>
        <begin position="1"/>
        <end position="26"/>
    </location>
</feature>
<dbReference type="GO" id="GO:0006508">
    <property type="term" value="P:proteolysis"/>
    <property type="evidence" value="ECO:0007669"/>
    <property type="project" value="InterPro"/>
</dbReference>
<evidence type="ECO:0000256" key="3">
    <source>
        <dbReference type="SAM" id="MobiDB-lite"/>
    </source>
</evidence>
<evidence type="ECO:0000256" key="2">
    <source>
        <dbReference type="ARBA" id="ARBA00022801"/>
    </source>
</evidence>
<comment type="caution">
    <text evidence="5">The sequence shown here is derived from an EMBL/GenBank/DDBJ whole genome shotgun (WGS) entry which is preliminary data.</text>
</comment>
<dbReference type="AlphaFoldDB" id="A0A2W2FVB0"/>
<dbReference type="SUPFAM" id="SSF53474">
    <property type="entry name" value="alpha/beta-Hydrolases"/>
    <property type="match status" value="1"/>
</dbReference>
<evidence type="ECO:0000259" key="4">
    <source>
        <dbReference type="Pfam" id="PF00561"/>
    </source>
</evidence>
<evidence type="ECO:0000313" key="6">
    <source>
        <dbReference type="Proteomes" id="UP000248544"/>
    </source>
</evidence>
<dbReference type="PANTHER" id="PTHR43798">
    <property type="entry name" value="MONOACYLGLYCEROL LIPASE"/>
    <property type="match status" value="1"/>
</dbReference>
<comment type="similarity">
    <text evidence="1">Belongs to the peptidase S33 family.</text>
</comment>
<gene>
    <name evidence="5" type="ORF">C1I98_32490</name>
</gene>
<protein>
    <recommendedName>
        <fullName evidence="4">AB hydrolase-1 domain-containing protein</fullName>
    </recommendedName>
</protein>
<organism evidence="5 6">
    <name type="scientific">Spongiactinospora gelatinilytica</name>
    <dbReference type="NCBI Taxonomy" id="2666298"/>
    <lineage>
        <taxon>Bacteria</taxon>
        <taxon>Bacillati</taxon>
        <taxon>Actinomycetota</taxon>
        <taxon>Actinomycetes</taxon>
        <taxon>Streptosporangiales</taxon>
        <taxon>Streptosporangiaceae</taxon>
        <taxon>Spongiactinospora</taxon>
    </lineage>
</organism>
<sequence>MPGDRQSTPVILLHGGPGAPDAKPSPLEPALTSAGFDVYAHHQVGAGLSNRLPDASGYTVARHVADLDALRVAIRADRVVLVGTSWGATLTAAYLAAHPDRVARAVVTSPGMIWSSAFPGDRHMTASGLRDQTGVLWDRHPRLLLSAVLVEVAGPRATRACRTRRWTVSSSPSSANSICGQDVHPDRRGGRSRGSDTGPTS</sequence>
<feature type="region of interest" description="Disordered" evidence="3">
    <location>
        <begin position="164"/>
        <end position="201"/>
    </location>
</feature>
<dbReference type="Proteomes" id="UP000248544">
    <property type="component" value="Unassembled WGS sequence"/>
</dbReference>